<name>A0A6J6RW26_9ZZZZ</name>
<keyword evidence="1" id="KW-0472">Membrane</keyword>
<dbReference type="EMBL" id="CAEZYK010000055">
    <property type="protein sequence ID" value="CAB4726547.1"/>
    <property type="molecule type" value="Genomic_DNA"/>
</dbReference>
<sequence length="242" mass="24897">MVAGLAFLATAIATLFAEATFVRWTRKRSPHLGAWTISLALFAVASGALAVGVSTGWDKGTFKVFFLAGAVLTVPWLALGTVALLLSPTTTRRVRTAVIFFSGLSVGVMLSAPMIAVSGTEIPIGSDVFGALPRVLAAIGSGVGAIVVIAGSVVSIFRFARDRTNPHAGRMVGANVLITIGVVVLSSGGLLQGLVGHDEAFALTLTIGIAIIYAGFLIAEGRTRPEVDSTSELADESASWAD</sequence>
<keyword evidence="1" id="KW-0812">Transmembrane</keyword>
<evidence type="ECO:0000256" key="1">
    <source>
        <dbReference type="SAM" id="Phobius"/>
    </source>
</evidence>
<feature type="transmembrane region" description="Helical" evidence="1">
    <location>
        <begin position="6"/>
        <end position="25"/>
    </location>
</feature>
<accession>A0A6J6RW26</accession>
<organism evidence="2">
    <name type="scientific">freshwater metagenome</name>
    <dbReference type="NCBI Taxonomy" id="449393"/>
    <lineage>
        <taxon>unclassified sequences</taxon>
        <taxon>metagenomes</taxon>
        <taxon>ecological metagenomes</taxon>
    </lineage>
</organism>
<keyword evidence="1" id="KW-1133">Transmembrane helix</keyword>
<feature type="transmembrane region" description="Helical" evidence="1">
    <location>
        <begin position="65"/>
        <end position="86"/>
    </location>
</feature>
<feature type="transmembrane region" description="Helical" evidence="1">
    <location>
        <begin position="200"/>
        <end position="219"/>
    </location>
</feature>
<gene>
    <name evidence="2" type="ORF">UFOPK2683_01013</name>
</gene>
<protein>
    <submittedName>
        <fullName evidence="2">Unannotated protein</fullName>
    </submittedName>
</protein>
<reference evidence="2" key="1">
    <citation type="submission" date="2020-05" db="EMBL/GenBank/DDBJ databases">
        <authorList>
            <person name="Chiriac C."/>
            <person name="Salcher M."/>
            <person name="Ghai R."/>
            <person name="Kavagutti S V."/>
        </authorList>
    </citation>
    <scope>NUCLEOTIDE SEQUENCE</scope>
</reference>
<feature type="transmembrane region" description="Helical" evidence="1">
    <location>
        <begin position="98"/>
        <end position="116"/>
    </location>
</feature>
<feature type="transmembrane region" description="Helical" evidence="1">
    <location>
        <begin position="136"/>
        <end position="160"/>
    </location>
</feature>
<feature type="transmembrane region" description="Helical" evidence="1">
    <location>
        <begin position="172"/>
        <end position="194"/>
    </location>
</feature>
<dbReference type="AlphaFoldDB" id="A0A6J6RW26"/>
<proteinExistence type="predicted"/>
<evidence type="ECO:0000313" key="2">
    <source>
        <dbReference type="EMBL" id="CAB4726547.1"/>
    </source>
</evidence>
<feature type="transmembrane region" description="Helical" evidence="1">
    <location>
        <begin position="32"/>
        <end position="53"/>
    </location>
</feature>